<dbReference type="EMBL" id="CP102845">
    <property type="protein sequence ID" value="UVF19935.1"/>
    <property type="molecule type" value="Genomic_DNA"/>
</dbReference>
<protein>
    <submittedName>
        <fullName evidence="1">Uncharacterized protein</fullName>
    </submittedName>
</protein>
<reference evidence="1" key="1">
    <citation type="submission" date="2022-08" db="EMBL/GenBank/DDBJ databases">
        <title>Microvirga terrae sp. nov., isolated from soil.</title>
        <authorList>
            <person name="Kim K.H."/>
            <person name="Seo Y.L."/>
            <person name="Kim J.M."/>
            <person name="Lee J.K."/>
            <person name="Han D.M."/>
            <person name="Jeon C.O."/>
        </authorList>
    </citation>
    <scope>NUCLEOTIDE SEQUENCE</scope>
    <source>
        <strain evidence="1">R24</strain>
    </source>
</reference>
<dbReference type="RefSeq" id="WP_173949053.1">
    <property type="nucleotide sequence ID" value="NZ_CP102845.1"/>
</dbReference>
<organism evidence="1 2">
    <name type="scientific">Microvirga terrae</name>
    <dbReference type="NCBI Taxonomy" id="2740529"/>
    <lineage>
        <taxon>Bacteria</taxon>
        <taxon>Pseudomonadati</taxon>
        <taxon>Pseudomonadota</taxon>
        <taxon>Alphaproteobacteria</taxon>
        <taxon>Hyphomicrobiales</taxon>
        <taxon>Methylobacteriaceae</taxon>
        <taxon>Microvirga</taxon>
    </lineage>
</organism>
<name>A0ABY5RRQ9_9HYPH</name>
<accession>A0ABY5RRQ9</accession>
<evidence type="ECO:0000313" key="2">
    <source>
        <dbReference type="Proteomes" id="UP001017257"/>
    </source>
</evidence>
<gene>
    <name evidence="1" type="ORF">HPT29_001920</name>
</gene>
<proteinExistence type="predicted"/>
<sequence>MSDPQTDIARIQECIVEADLRISAQIAQIERMVETGRDTTEAQDLLGQLEALVEQWHVRRRIILDDVATARSSATRVGL</sequence>
<keyword evidence="2" id="KW-1185">Reference proteome</keyword>
<dbReference type="Proteomes" id="UP001017257">
    <property type="component" value="Chromosome"/>
</dbReference>
<evidence type="ECO:0000313" key="1">
    <source>
        <dbReference type="EMBL" id="UVF19935.1"/>
    </source>
</evidence>